<organism evidence="2 3">
    <name type="scientific">Acaulospora morrowiae</name>
    <dbReference type="NCBI Taxonomy" id="94023"/>
    <lineage>
        <taxon>Eukaryota</taxon>
        <taxon>Fungi</taxon>
        <taxon>Fungi incertae sedis</taxon>
        <taxon>Mucoromycota</taxon>
        <taxon>Glomeromycotina</taxon>
        <taxon>Glomeromycetes</taxon>
        <taxon>Diversisporales</taxon>
        <taxon>Acaulosporaceae</taxon>
        <taxon>Acaulospora</taxon>
    </lineage>
</organism>
<accession>A0A9N9IJ88</accession>
<feature type="compositionally biased region" description="Polar residues" evidence="1">
    <location>
        <begin position="27"/>
        <end position="43"/>
    </location>
</feature>
<feature type="non-terminal residue" evidence="2">
    <location>
        <position position="142"/>
    </location>
</feature>
<keyword evidence="3" id="KW-1185">Reference proteome</keyword>
<proteinExistence type="predicted"/>
<dbReference type="AlphaFoldDB" id="A0A9N9IJ88"/>
<comment type="caution">
    <text evidence="2">The sequence shown here is derived from an EMBL/GenBank/DDBJ whole genome shotgun (WGS) entry which is preliminary data.</text>
</comment>
<protein>
    <submittedName>
        <fullName evidence="2">7471_t:CDS:1</fullName>
    </submittedName>
</protein>
<reference evidence="2" key="1">
    <citation type="submission" date="2021-06" db="EMBL/GenBank/DDBJ databases">
        <authorList>
            <person name="Kallberg Y."/>
            <person name="Tangrot J."/>
            <person name="Rosling A."/>
        </authorList>
    </citation>
    <scope>NUCLEOTIDE SEQUENCE</scope>
    <source>
        <strain evidence="2">CL551</strain>
    </source>
</reference>
<sequence length="142" mass="15870">MIENEAKICKVGSRKERKYLPNDDVNNDTLSPIGNMRTPFSESGNEKQDVDGKSTKDDERTGEAQAANKLNAEPRGQGRNGTKKGSKGMPGKEGTMMKEKHDIIPIEGHLVINERELQSRDKPLKKENVIISIGMVKRIRIK</sequence>
<dbReference type="Proteomes" id="UP000789342">
    <property type="component" value="Unassembled WGS sequence"/>
</dbReference>
<dbReference type="EMBL" id="CAJVPV010028735">
    <property type="protein sequence ID" value="CAG8737100.1"/>
    <property type="molecule type" value="Genomic_DNA"/>
</dbReference>
<feature type="region of interest" description="Disordered" evidence="1">
    <location>
        <begin position="1"/>
        <end position="98"/>
    </location>
</feature>
<feature type="compositionally biased region" description="Basic and acidic residues" evidence="1">
    <location>
        <begin position="44"/>
        <end position="62"/>
    </location>
</feature>
<gene>
    <name evidence="2" type="ORF">AMORRO_LOCUS14456</name>
</gene>
<evidence type="ECO:0000256" key="1">
    <source>
        <dbReference type="SAM" id="MobiDB-lite"/>
    </source>
</evidence>
<name>A0A9N9IJ88_9GLOM</name>
<evidence type="ECO:0000313" key="3">
    <source>
        <dbReference type="Proteomes" id="UP000789342"/>
    </source>
</evidence>
<evidence type="ECO:0000313" key="2">
    <source>
        <dbReference type="EMBL" id="CAG8737100.1"/>
    </source>
</evidence>